<dbReference type="Gene3D" id="1.10.10.60">
    <property type="entry name" value="Homeodomain-like"/>
    <property type="match status" value="1"/>
</dbReference>
<keyword evidence="2" id="KW-1185">Reference proteome</keyword>
<dbReference type="EMBL" id="OU898278">
    <property type="protein sequence ID" value="CAG9832301.1"/>
    <property type="molecule type" value="Genomic_DNA"/>
</dbReference>
<dbReference type="AlphaFoldDB" id="A0A9N9SZ12"/>
<reference evidence="1" key="1">
    <citation type="submission" date="2022-01" db="EMBL/GenBank/DDBJ databases">
        <authorList>
            <person name="King R."/>
        </authorList>
    </citation>
    <scope>NUCLEOTIDE SEQUENCE</scope>
</reference>
<dbReference type="Proteomes" id="UP001153709">
    <property type="component" value="Chromosome 3"/>
</dbReference>
<evidence type="ECO:0000313" key="2">
    <source>
        <dbReference type="Proteomes" id="UP001153709"/>
    </source>
</evidence>
<protein>
    <submittedName>
        <fullName evidence="1">Uncharacterized protein</fullName>
    </submittedName>
</protein>
<name>A0A9N9SZ12_DIABA</name>
<gene>
    <name evidence="1" type="ORF">DIABBA_LOCUS5814</name>
</gene>
<accession>A0A9N9SZ12</accession>
<dbReference type="OrthoDB" id="9996331at2759"/>
<sequence length="88" mass="10100">MGDLIPTDIARAVTMVENGRTYREVAGIFGKSPSTIHRCVPTYYFMPIDNTESQFSSSTRTSTFLQDYLITQHAQTQNFDYMKSLFPY</sequence>
<organism evidence="1 2">
    <name type="scientific">Diabrotica balteata</name>
    <name type="common">Banded cucumber beetle</name>
    <dbReference type="NCBI Taxonomy" id="107213"/>
    <lineage>
        <taxon>Eukaryota</taxon>
        <taxon>Metazoa</taxon>
        <taxon>Ecdysozoa</taxon>
        <taxon>Arthropoda</taxon>
        <taxon>Hexapoda</taxon>
        <taxon>Insecta</taxon>
        <taxon>Pterygota</taxon>
        <taxon>Neoptera</taxon>
        <taxon>Endopterygota</taxon>
        <taxon>Coleoptera</taxon>
        <taxon>Polyphaga</taxon>
        <taxon>Cucujiformia</taxon>
        <taxon>Chrysomeloidea</taxon>
        <taxon>Chrysomelidae</taxon>
        <taxon>Galerucinae</taxon>
        <taxon>Diabroticina</taxon>
        <taxon>Diabroticites</taxon>
        <taxon>Diabrotica</taxon>
    </lineage>
</organism>
<evidence type="ECO:0000313" key="1">
    <source>
        <dbReference type="EMBL" id="CAG9832301.1"/>
    </source>
</evidence>
<proteinExistence type="predicted"/>